<organism evidence="3 4">
    <name type="scientific">Alteromonas sediminis</name>
    <dbReference type="NCBI Taxonomy" id="2259342"/>
    <lineage>
        <taxon>Bacteria</taxon>
        <taxon>Pseudomonadati</taxon>
        <taxon>Pseudomonadota</taxon>
        <taxon>Gammaproteobacteria</taxon>
        <taxon>Alteromonadales</taxon>
        <taxon>Alteromonadaceae</taxon>
        <taxon>Alteromonas/Salinimonas group</taxon>
        <taxon>Alteromonas</taxon>
    </lineage>
</organism>
<keyword evidence="1" id="KW-0378">Hydrolase</keyword>
<dbReference type="InterPro" id="IPR009097">
    <property type="entry name" value="Cyclic_Pdiesterase"/>
</dbReference>
<gene>
    <name evidence="3" type="primary">thpR</name>
    <name evidence="3" type="ORF">DRW07_09935</name>
</gene>
<dbReference type="GO" id="GO:0004113">
    <property type="term" value="F:2',3'-cyclic-nucleotide 3'-phosphodiesterase activity"/>
    <property type="evidence" value="ECO:0007669"/>
    <property type="project" value="InterPro"/>
</dbReference>
<protein>
    <submittedName>
        <fullName evidence="3">RNA 2',3'-cyclic phosphodiesterase</fullName>
    </submittedName>
</protein>
<evidence type="ECO:0000256" key="1">
    <source>
        <dbReference type="ARBA" id="ARBA00022801"/>
    </source>
</evidence>
<dbReference type="PANTHER" id="PTHR35561">
    <property type="entry name" value="RNA 2',3'-CYCLIC PHOSPHODIESTERASE"/>
    <property type="match status" value="1"/>
</dbReference>
<dbReference type="PANTHER" id="PTHR35561:SF1">
    <property type="entry name" value="RNA 2',3'-CYCLIC PHOSPHODIESTERASE"/>
    <property type="match status" value="1"/>
</dbReference>
<comment type="caution">
    <text evidence="3">The sequence shown here is derived from an EMBL/GenBank/DDBJ whole genome shotgun (WGS) entry which is preliminary data.</text>
</comment>
<evidence type="ECO:0000313" key="3">
    <source>
        <dbReference type="EMBL" id="RPJ66405.1"/>
    </source>
</evidence>
<feature type="domain" description="Phosphoesterase HXTX" evidence="2">
    <location>
        <begin position="16"/>
        <end position="90"/>
    </location>
</feature>
<dbReference type="Gene3D" id="3.90.1140.10">
    <property type="entry name" value="Cyclic phosphodiesterase"/>
    <property type="match status" value="1"/>
</dbReference>
<dbReference type="NCBIfam" id="TIGR02258">
    <property type="entry name" value="2_5_ligase"/>
    <property type="match status" value="1"/>
</dbReference>
<evidence type="ECO:0000313" key="4">
    <source>
        <dbReference type="Proteomes" id="UP000275281"/>
    </source>
</evidence>
<dbReference type="InterPro" id="IPR014051">
    <property type="entry name" value="Phosphoesterase_HXTX"/>
</dbReference>
<evidence type="ECO:0000259" key="2">
    <source>
        <dbReference type="Pfam" id="PF02834"/>
    </source>
</evidence>
<dbReference type="SUPFAM" id="SSF55144">
    <property type="entry name" value="LigT-like"/>
    <property type="match status" value="1"/>
</dbReference>
<dbReference type="GO" id="GO:0008664">
    <property type="term" value="F:RNA 2',3'-cyclic 3'-phosphodiesterase activity"/>
    <property type="evidence" value="ECO:0007669"/>
    <property type="project" value="InterPro"/>
</dbReference>
<accession>A0A3N5YBK8</accession>
<dbReference type="Proteomes" id="UP000275281">
    <property type="component" value="Unassembled WGS sequence"/>
</dbReference>
<dbReference type="Pfam" id="PF02834">
    <property type="entry name" value="LigT_PEase"/>
    <property type="match status" value="1"/>
</dbReference>
<keyword evidence="4" id="KW-1185">Reference proteome</keyword>
<dbReference type="OrthoDB" id="7061261at2"/>
<proteinExistence type="predicted"/>
<dbReference type="EMBL" id="RPOK01000003">
    <property type="protein sequence ID" value="RPJ66405.1"/>
    <property type="molecule type" value="Genomic_DNA"/>
</dbReference>
<name>A0A3N5YBK8_9ALTE</name>
<sequence length="192" mass="21704">MYVRCFLGCDLTPQSKIALSEWCEHFARLSASGPVKVRPANYHVTSLFLGHLTSSQLETVVTACANMIEEQRTPLHAFEIALNDIVFWQKPKIMAAIPLSVHPTLLALHKLALQVASEAKIQVKHPSSSYRPHVTLYRKVQGDQIAPPLLMPDIKFVVNQWHLFESVSTPSGVTYPIRFSWDFSPSFAHRRE</sequence>
<reference evidence="3 4" key="1">
    <citation type="submission" date="2018-11" db="EMBL/GenBank/DDBJ databases">
        <authorList>
            <person name="Ye M.-Q."/>
            <person name="Du Z.-J."/>
        </authorList>
    </citation>
    <scope>NUCLEOTIDE SEQUENCE [LARGE SCALE GENOMIC DNA]</scope>
    <source>
        <strain evidence="3 4">U0105</strain>
    </source>
</reference>
<dbReference type="InterPro" id="IPR004175">
    <property type="entry name" value="RNA_CPDase"/>
</dbReference>
<dbReference type="AlphaFoldDB" id="A0A3N5YBK8"/>